<organism evidence="1">
    <name type="scientific">marine sediment metagenome</name>
    <dbReference type="NCBI Taxonomy" id="412755"/>
    <lineage>
        <taxon>unclassified sequences</taxon>
        <taxon>metagenomes</taxon>
        <taxon>ecological metagenomes</taxon>
    </lineage>
</organism>
<dbReference type="AlphaFoldDB" id="X1S2V4"/>
<comment type="caution">
    <text evidence="1">The sequence shown here is derived from an EMBL/GenBank/DDBJ whole genome shotgun (WGS) entry which is preliminary data.</text>
</comment>
<name>X1S2V4_9ZZZZ</name>
<reference evidence="1" key="1">
    <citation type="journal article" date="2014" name="Front. Microbiol.">
        <title>High frequency of phylogenetically diverse reductive dehalogenase-homologous genes in deep subseafloor sedimentary metagenomes.</title>
        <authorList>
            <person name="Kawai M."/>
            <person name="Futagami T."/>
            <person name="Toyoda A."/>
            <person name="Takaki Y."/>
            <person name="Nishi S."/>
            <person name="Hori S."/>
            <person name="Arai W."/>
            <person name="Tsubouchi T."/>
            <person name="Morono Y."/>
            <person name="Uchiyama I."/>
            <person name="Ito T."/>
            <person name="Fujiyama A."/>
            <person name="Inagaki F."/>
            <person name="Takami H."/>
        </authorList>
    </citation>
    <scope>NUCLEOTIDE SEQUENCE</scope>
    <source>
        <strain evidence="1">Expedition CK06-06</strain>
    </source>
</reference>
<protein>
    <submittedName>
        <fullName evidence="1">Uncharacterized protein</fullName>
    </submittedName>
</protein>
<sequence length="92" mass="10055">MPRDELKVNIIVKGDRIFLGAQATDCDPKMATMQGNLQTALERIPSFVEEANQQWDAAPRNPKSTIPEPVAPVRTATASKTAAAKSTQPKFF</sequence>
<proteinExistence type="predicted"/>
<accession>X1S2V4</accession>
<evidence type="ECO:0000313" key="1">
    <source>
        <dbReference type="EMBL" id="GAI62129.1"/>
    </source>
</evidence>
<dbReference type="EMBL" id="BARW01001650">
    <property type="protein sequence ID" value="GAI62129.1"/>
    <property type="molecule type" value="Genomic_DNA"/>
</dbReference>
<gene>
    <name evidence="1" type="ORF">S12H4_05101</name>
</gene>